<dbReference type="AlphaFoldDB" id="A0AAD6QDY1"/>
<dbReference type="Proteomes" id="UP001164929">
    <property type="component" value="Chromosome 8"/>
</dbReference>
<organism evidence="1 2">
    <name type="scientific">Populus alba x Populus x berolinensis</name>
    <dbReference type="NCBI Taxonomy" id="444605"/>
    <lineage>
        <taxon>Eukaryota</taxon>
        <taxon>Viridiplantae</taxon>
        <taxon>Streptophyta</taxon>
        <taxon>Embryophyta</taxon>
        <taxon>Tracheophyta</taxon>
        <taxon>Spermatophyta</taxon>
        <taxon>Magnoliopsida</taxon>
        <taxon>eudicotyledons</taxon>
        <taxon>Gunneridae</taxon>
        <taxon>Pentapetalae</taxon>
        <taxon>rosids</taxon>
        <taxon>fabids</taxon>
        <taxon>Malpighiales</taxon>
        <taxon>Salicaceae</taxon>
        <taxon>Saliceae</taxon>
        <taxon>Populus</taxon>
    </lineage>
</organism>
<comment type="caution">
    <text evidence="1">The sequence shown here is derived from an EMBL/GenBank/DDBJ whole genome shotgun (WGS) entry which is preliminary data.</text>
</comment>
<reference evidence="1" key="1">
    <citation type="journal article" date="2023" name="Mol. Ecol. Resour.">
        <title>Chromosome-level genome assembly of a triploid poplar Populus alba 'Berolinensis'.</title>
        <authorList>
            <person name="Chen S."/>
            <person name="Yu Y."/>
            <person name="Wang X."/>
            <person name="Wang S."/>
            <person name="Zhang T."/>
            <person name="Zhou Y."/>
            <person name="He R."/>
            <person name="Meng N."/>
            <person name="Wang Y."/>
            <person name="Liu W."/>
            <person name="Liu Z."/>
            <person name="Liu J."/>
            <person name="Guo Q."/>
            <person name="Huang H."/>
            <person name="Sederoff R.R."/>
            <person name="Wang G."/>
            <person name="Qu G."/>
            <person name="Chen S."/>
        </authorList>
    </citation>
    <scope>NUCLEOTIDE SEQUENCE</scope>
    <source>
        <strain evidence="1">SC-2020</strain>
    </source>
</reference>
<proteinExistence type="predicted"/>
<keyword evidence="2" id="KW-1185">Reference proteome</keyword>
<dbReference type="EMBL" id="JAQIZT010000008">
    <property type="protein sequence ID" value="KAJ6988836.1"/>
    <property type="molecule type" value="Genomic_DNA"/>
</dbReference>
<evidence type="ECO:0000313" key="2">
    <source>
        <dbReference type="Proteomes" id="UP001164929"/>
    </source>
</evidence>
<evidence type="ECO:0000313" key="1">
    <source>
        <dbReference type="EMBL" id="KAJ6988836.1"/>
    </source>
</evidence>
<gene>
    <name evidence="1" type="ORF">NC653_021673</name>
</gene>
<accession>A0AAD6QDY1</accession>
<protein>
    <submittedName>
        <fullName evidence="1">Uncharacterized protein</fullName>
    </submittedName>
</protein>
<sequence length="64" mass="7282">MQSNSNLTRKRITFFLLSGVSDPQICMQCNYSVVVNLSCDGEDWIRVAMLDDKGEVFADRFETS</sequence>
<name>A0AAD6QDY1_9ROSI</name>